<dbReference type="GO" id="GO:0006096">
    <property type="term" value="P:glycolytic process"/>
    <property type="evidence" value="ECO:0007669"/>
    <property type="project" value="UniProtKB-UniPathway"/>
</dbReference>
<name>A0A7J3WCM0_CALS0</name>
<gene>
    <name evidence="7" type="ORF">ENM30_03650</name>
</gene>
<dbReference type="SUPFAM" id="SSF56112">
    <property type="entry name" value="Protein kinase-like (PK-like)"/>
    <property type="match status" value="1"/>
</dbReference>
<evidence type="ECO:0000256" key="5">
    <source>
        <dbReference type="ARBA" id="ARBA00023239"/>
    </source>
</evidence>
<dbReference type="EMBL" id="DRXG01000080">
    <property type="protein sequence ID" value="HHN52391.1"/>
    <property type="molecule type" value="Genomic_DNA"/>
</dbReference>
<dbReference type="GO" id="GO:0004634">
    <property type="term" value="F:phosphopyruvate hydratase activity"/>
    <property type="evidence" value="ECO:0007669"/>
    <property type="project" value="UniProtKB-EC"/>
</dbReference>
<dbReference type="EC" id="4.2.1.11" evidence="3"/>
<dbReference type="InterPro" id="IPR036849">
    <property type="entry name" value="Enolase-like_C_sf"/>
</dbReference>
<evidence type="ECO:0000256" key="1">
    <source>
        <dbReference type="ARBA" id="ARBA00005031"/>
    </source>
</evidence>
<evidence type="ECO:0000256" key="4">
    <source>
        <dbReference type="ARBA" id="ARBA00023152"/>
    </source>
</evidence>
<dbReference type="GO" id="GO:0000015">
    <property type="term" value="C:phosphopyruvate hydratase complex"/>
    <property type="evidence" value="ECO:0007669"/>
    <property type="project" value="InterPro"/>
</dbReference>
<sequence>MASDWLIPEIRELVMHWGLAGGEEPEFKLLGGGVSCHVVLVTSSKGKWVVKKALPRLMVKDEWLADRWRIFRETGCLKVIRELVDKDAAPQVLLEDRESYSCVLEYGEGGVTWKKLLMDGVVDNEVTTRVASILATLHKVGTLTETLEAIKLCRQLGITPIVSARSGDTEDSFIADLAVGAACPQIKIGSIARSERTVKYNRLLQIERELEGKTCLYGRKSSKPTRRQSRMSHRFKIFHRPHESFIIQYMRFSLLPAAQLNHSRLTWTKF</sequence>
<keyword evidence="4" id="KW-0324">Glycolysis</keyword>
<dbReference type="Gene3D" id="3.20.20.120">
    <property type="entry name" value="Enolase-like C-terminal domain"/>
    <property type="match status" value="1"/>
</dbReference>
<evidence type="ECO:0000259" key="6">
    <source>
        <dbReference type="SMART" id="SM01192"/>
    </source>
</evidence>
<proteinExistence type="inferred from homology"/>
<comment type="similarity">
    <text evidence="2">Belongs to the enolase family.</text>
</comment>
<dbReference type="PRINTS" id="PR00148">
    <property type="entry name" value="ENOLASE"/>
</dbReference>
<protein>
    <recommendedName>
        <fullName evidence="3">phosphopyruvate hydratase</fullName>
        <ecNumber evidence="3">4.2.1.11</ecNumber>
    </recommendedName>
</protein>
<dbReference type="InterPro" id="IPR011009">
    <property type="entry name" value="Kinase-like_dom_sf"/>
</dbReference>
<evidence type="ECO:0000256" key="2">
    <source>
        <dbReference type="ARBA" id="ARBA00009604"/>
    </source>
</evidence>
<organism evidence="7">
    <name type="scientific">Caldiarchaeum subterraneum</name>
    <dbReference type="NCBI Taxonomy" id="311458"/>
    <lineage>
        <taxon>Archaea</taxon>
        <taxon>Nitrososphaerota</taxon>
        <taxon>Candidatus Caldarchaeales</taxon>
        <taxon>Candidatus Caldarchaeaceae</taxon>
        <taxon>Candidatus Caldarchaeum</taxon>
    </lineage>
</organism>
<dbReference type="AlphaFoldDB" id="A0A7J3WCM0"/>
<reference evidence="7" key="1">
    <citation type="journal article" date="2020" name="mSystems">
        <title>Genome- and Community-Level Interaction Insights into Carbon Utilization and Element Cycling Functions of Hydrothermarchaeota in Hydrothermal Sediment.</title>
        <authorList>
            <person name="Zhou Z."/>
            <person name="Liu Y."/>
            <person name="Xu W."/>
            <person name="Pan J."/>
            <person name="Luo Z.H."/>
            <person name="Li M."/>
        </authorList>
    </citation>
    <scope>NUCLEOTIDE SEQUENCE [LARGE SCALE GENOMIC DNA]</scope>
    <source>
        <strain evidence="7">SpSt-1073</strain>
    </source>
</reference>
<dbReference type="UniPathway" id="UPA00109">
    <property type="reaction ID" value="UER00187"/>
</dbReference>
<dbReference type="SUPFAM" id="SSF51604">
    <property type="entry name" value="Enolase C-terminal domain-like"/>
    <property type="match status" value="1"/>
</dbReference>
<comment type="pathway">
    <text evidence="1">Carbohydrate degradation; glycolysis; pyruvate from D-glyceraldehyde 3-phosphate: step 4/5.</text>
</comment>
<evidence type="ECO:0000313" key="7">
    <source>
        <dbReference type="EMBL" id="HHN52391.1"/>
    </source>
</evidence>
<comment type="caution">
    <text evidence="7">The sequence shown here is derived from an EMBL/GenBank/DDBJ whole genome shotgun (WGS) entry which is preliminary data.</text>
</comment>
<evidence type="ECO:0000256" key="3">
    <source>
        <dbReference type="ARBA" id="ARBA00012058"/>
    </source>
</evidence>
<accession>A0A7J3WCM0</accession>
<dbReference type="Gene3D" id="3.30.200.20">
    <property type="entry name" value="Phosphorylase Kinase, domain 1"/>
    <property type="match status" value="1"/>
</dbReference>
<dbReference type="Pfam" id="PF00113">
    <property type="entry name" value="Enolase_C"/>
    <property type="match status" value="1"/>
</dbReference>
<dbReference type="GO" id="GO:0000287">
    <property type="term" value="F:magnesium ion binding"/>
    <property type="evidence" value="ECO:0007669"/>
    <property type="project" value="InterPro"/>
</dbReference>
<keyword evidence="5" id="KW-0456">Lyase</keyword>
<dbReference type="SMART" id="SM01192">
    <property type="entry name" value="Enolase_C"/>
    <property type="match status" value="1"/>
</dbReference>
<dbReference type="PANTHER" id="PTHR11902:SF1">
    <property type="entry name" value="ENOLASE"/>
    <property type="match status" value="1"/>
</dbReference>
<dbReference type="InterPro" id="IPR000941">
    <property type="entry name" value="Enolase"/>
</dbReference>
<feature type="domain" description="Enolase C-terminal TIM barrel" evidence="6">
    <location>
        <begin position="51"/>
        <end position="224"/>
    </location>
</feature>
<dbReference type="InterPro" id="IPR020810">
    <property type="entry name" value="Enolase_C"/>
</dbReference>
<dbReference type="PANTHER" id="PTHR11902">
    <property type="entry name" value="ENOLASE"/>
    <property type="match status" value="1"/>
</dbReference>